<proteinExistence type="predicted"/>
<evidence type="ECO:0000313" key="1">
    <source>
        <dbReference type="EMBL" id="GGH91149.1"/>
    </source>
</evidence>
<dbReference type="Proteomes" id="UP000643279">
    <property type="component" value="Unassembled WGS sequence"/>
</dbReference>
<evidence type="ECO:0000313" key="2">
    <source>
        <dbReference type="Proteomes" id="UP000643279"/>
    </source>
</evidence>
<accession>A0ABQ2AJQ0</accession>
<sequence length="95" mass="10443">MQMETPDYARFVQESIAADTVDDHILTEDQFYGVYLSWCALQAQAPGACASFWAAMSQQGIHERGANDHGRLRPGLRMIGPAAVDYILASQPSLL</sequence>
<name>A0ABQ2AJQ0_9MICC</name>
<reference evidence="2" key="1">
    <citation type="journal article" date="2019" name="Int. J. Syst. Evol. Microbiol.">
        <title>The Global Catalogue of Microorganisms (GCM) 10K type strain sequencing project: providing services to taxonomists for standard genome sequencing and annotation.</title>
        <authorList>
            <consortium name="The Broad Institute Genomics Platform"/>
            <consortium name="The Broad Institute Genome Sequencing Center for Infectious Disease"/>
            <person name="Wu L."/>
            <person name="Ma J."/>
        </authorList>
    </citation>
    <scope>NUCLEOTIDE SEQUENCE [LARGE SCALE GENOMIC DNA]</scope>
    <source>
        <strain evidence="2">CGMCC 1.12778</strain>
    </source>
</reference>
<keyword evidence="2" id="KW-1185">Reference proteome</keyword>
<dbReference type="EMBL" id="BMFW01000002">
    <property type="protein sequence ID" value="GGH91149.1"/>
    <property type="molecule type" value="Genomic_DNA"/>
</dbReference>
<comment type="caution">
    <text evidence="1">The sequence shown here is derived from an EMBL/GenBank/DDBJ whole genome shotgun (WGS) entry which is preliminary data.</text>
</comment>
<organism evidence="1 2">
    <name type="scientific">Arthrobacter liuii</name>
    <dbReference type="NCBI Taxonomy" id="1476996"/>
    <lineage>
        <taxon>Bacteria</taxon>
        <taxon>Bacillati</taxon>
        <taxon>Actinomycetota</taxon>
        <taxon>Actinomycetes</taxon>
        <taxon>Micrococcales</taxon>
        <taxon>Micrococcaceae</taxon>
        <taxon>Arthrobacter</taxon>
    </lineage>
</organism>
<protein>
    <recommendedName>
        <fullName evidence="3">DNA primase/nucleoside triphosphatase C-terminal domain-containing protein</fullName>
    </recommendedName>
</protein>
<gene>
    <name evidence="1" type="ORF">GCM10007170_06620</name>
</gene>
<evidence type="ECO:0008006" key="3">
    <source>
        <dbReference type="Google" id="ProtNLM"/>
    </source>
</evidence>